<name>A0A1H5S993_9FLAO</name>
<dbReference type="PANTHER" id="PTHR36434:SF1">
    <property type="entry name" value="MEMBRANE PROTEASE YUGP-RELATED"/>
    <property type="match status" value="1"/>
</dbReference>
<sequence length="265" mass="29305">MFLFKKNKDNGKNFILKLWHNFSFACSKIFKSKEHKMGGYYLIFGVIFVVSLIVQNKLKAKFAFYSQLHLQNGMSGKEIAEKMLYDNGIRNVQVISVPGQLTDHYNPVDKTVNLSEEVYMQRNAAAAAVAAHECGHAVQHQVGYAALKLRSSLVPLVNVSSKLLNIILIAGFLVMASSGNKTLLAVAVVLFGITTLFTFITLPVEYDASNRALAWLEKSGTVTKQEQEGAKDALKWAARTYVVAALGSLAQFLYFASMLNGGRRN</sequence>
<keyword evidence="1" id="KW-0812">Transmembrane</keyword>
<dbReference type="AlphaFoldDB" id="A0A1H5S993"/>
<feature type="transmembrane region" description="Helical" evidence="1">
    <location>
        <begin position="38"/>
        <end position="55"/>
    </location>
</feature>
<keyword evidence="1" id="KW-0472">Membrane</keyword>
<feature type="transmembrane region" description="Helical" evidence="1">
    <location>
        <begin position="156"/>
        <end position="176"/>
    </location>
</feature>
<gene>
    <name evidence="2" type="ORF">SAMN05421847_0062</name>
</gene>
<feature type="transmembrane region" description="Helical" evidence="1">
    <location>
        <begin position="183"/>
        <end position="204"/>
    </location>
</feature>
<dbReference type="Proteomes" id="UP000236738">
    <property type="component" value="Unassembled WGS sequence"/>
</dbReference>
<evidence type="ECO:0000256" key="1">
    <source>
        <dbReference type="SAM" id="Phobius"/>
    </source>
</evidence>
<keyword evidence="3" id="KW-1185">Reference proteome</keyword>
<dbReference type="InterPro" id="IPR007395">
    <property type="entry name" value="Zn_peptidase_2"/>
</dbReference>
<dbReference type="EMBL" id="FNUS01000001">
    <property type="protein sequence ID" value="SEF46377.1"/>
    <property type="molecule type" value="Genomic_DNA"/>
</dbReference>
<evidence type="ECO:0000313" key="3">
    <source>
        <dbReference type="Proteomes" id="UP000236738"/>
    </source>
</evidence>
<dbReference type="PANTHER" id="PTHR36434">
    <property type="entry name" value="MEMBRANE PROTEASE YUGP-RELATED"/>
    <property type="match status" value="1"/>
</dbReference>
<protein>
    <recommendedName>
        <fullName evidence="4">Zinc metallopeptidase</fullName>
    </recommendedName>
</protein>
<dbReference type="Pfam" id="PF04298">
    <property type="entry name" value="Zn_peptidase_2"/>
    <property type="match status" value="1"/>
</dbReference>
<accession>A0A1H5S993</accession>
<keyword evidence="1" id="KW-1133">Transmembrane helix</keyword>
<evidence type="ECO:0008006" key="4">
    <source>
        <dbReference type="Google" id="ProtNLM"/>
    </source>
</evidence>
<proteinExistence type="predicted"/>
<evidence type="ECO:0000313" key="2">
    <source>
        <dbReference type="EMBL" id="SEF46377.1"/>
    </source>
</evidence>
<reference evidence="3" key="1">
    <citation type="submission" date="2016-10" db="EMBL/GenBank/DDBJ databases">
        <authorList>
            <person name="Varghese N."/>
            <person name="Submissions S."/>
        </authorList>
    </citation>
    <scope>NUCLEOTIDE SEQUENCE [LARGE SCALE GENOMIC DNA]</scope>
    <source>
        <strain evidence="3">DSM 21580</strain>
    </source>
</reference>
<feature type="transmembrane region" description="Helical" evidence="1">
    <location>
        <begin position="236"/>
        <end position="256"/>
    </location>
</feature>
<organism evidence="2 3">
    <name type="scientific">Halpernia humi</name>
    <dbReference type="NCBI Taxonomy" id="493375"/>
    <lineage>
        <taxon>Bacteria</taxon>
        <taxon>Pseudomonadati</taxon>
        <taxon>Bacteroidota</taxon>
        <taxon>Flavobacteriia</taxon>
        <taxon>Flavobacteriales</taxon>
        <taxon>Weeksellaceae</taxon>
        <taxon>Chryseobacterium group</taxon>
        <taxon>Halpernia</taxon>
    </lineage>
</organism>